<dbReference type="Proteomes" id="UP000283509">
    <property type="component" value="Unassembled WGS sequence"/>
</dbReference>
<keyword evidence="2" id="KW-1185">Reference proteome</keyword>
<organism evidence="1 2">
    <name type="scientific">Penaeus vannamei</name>
    <name type="common">Whiteleg shrimp</name>
    <name type="synonym">Litopenaeus vannamei</name>
    <dbReference type="NCBI Taxonomy" id="6689"/>
    <lineage>
        <taxon>Eukaryota</taxon>
        <taxon>Metazoa</taxon>
        <taxon>Ecdysozoa</taxon>
        <taxon>Arthropoda</taxon>
        <taxon>Crustacea</taxon>
        <taxon>Multicrustacea</taxon>
        <taxon>Malacostraca</taxon>
        <taxon>Eumalacostraca</taxon>
        <taxon>Eucarida</taxon>
        <taxon>Decapoda</taxon>
        <taxon>Dendrobranchiata</taxon>
        <taxon>Penaeoidea</taxon>
        <taxon>Penaeidae</taxon>
        <taxon>Penaeus</taxon>
    </lineage>
</organism>
<dbReference type="Gene3D" id="3.80.10.10">
    <property type="entry name" value="Ribonuclease Inhibitor"/>
    <property type="match status" value="1"/>
</dbReference>
<dbReference type="STRING" id="6689.A0A3R7Q0Y2"/>
<dbReference type="SUPFAM" id="SSF52047">
    <property type="entry name" value="RNI-like"/>
    <property type="match status" value="1"/>
</dbReference>
<name>A0A3R7Q0Y2_PENVA</name>
<comment type="caution">
    <text evidence="1">The sequence shown here is derived from an EMBL/GenBank/DDBJ whole genome shotgun (WGS) entry which is preliminary data.</text>
</comment>
<protein>
    <submittedName>
        <fullName evidence="1">Uncharacterized protein</fullName>
    </submittedName>
</protein>
<evidence type="ECO:0000313" key="2">
    <source>
        <dbReference type="Proteomes" id="UP000283509"/>
    </source>
</evidence>
<dbReference type="AlphaFoldDB" id="A0A3R7Q0Y2"/>
<accession>A0A3R7Q0Y2</accession>
<proteinExistence type="predicted"/>
<sequence>MPQPRPPGSLKEQCVRNITVNIDSFWCQDYIKNWLDQSKSLIFVLGPFEDLPSTLIELIIEELNASGKLRKHHLHLLLLYHLERLKLSRETSEFSYILSLLAQRCKKLRHLGLKSRNLPRKMVNEIFINLELLQTVDLSMTNVADQTLSVIGAYSKHIRVLNLADTDVTDIGISSLCHDLRVSQKTHISRSLLKIDLYGTVVTPKGIQCALINMPNLKEIVHSTVLFSVSKLVESRQRMAEEASVLGGVVPELGPLQLRALQSDEFGSGVFGDFADGEHITSALKI</sequence>
<dbReference type="EMBL" id="QCYY01000733">
    <property type="protein sequence ID" value="ROT83129.1"/>
    <property type="molecule type" value="Genomic_DNA"/>
</dbReference>
<dbReference type="OrthoDB" id="6422937at2759"/>
<gene>
    <name evidence="1" type="ORF">C7M84_023699</name>
</gene>
<reference evidence="1 2" key="2">
    <citation type="submission" date="2019-01" db="EMBL/GenBank/DDBJ databases">
        <title>The decoding of complex shrimp genome reveals the adaptation for benthos swimmer, frequently molting mechanism and breeding impact on genome.</title>
        <authorList>
            <person name="Sun Y."/>
            <person name="Gao Y."/>
            <person name="Yu Y."/>
        </authorList>
    </citation>
    <scope>NUCLEOTIDE SEQUENCE [LARGE SCALE GENOMIC DNA]</scope>
    <source>
        <tissue evidence="1">Muscle</tissue>
    </source>
</reference>
<reference evidence="1 2" key="1">
    <citation type="submission" date="2018-04" db="EMBL/GenBank/DDBJ databases">
        <authorList>
            <person name="Zhang X."/>
            <person name="Yuan J."/>
            <person name="Li F."/>
            <person name="Xiang J."/>
        </authorList>
    </citation>
    <scope>NUCLEOTIDE SEQUENCE [LARGE SCALE GENOMIC DNA]</scope>
    <source>
        <tissue evidence="1">Muscle</tissue>
    </source>
</reference>
<dbReference type="InterPro" id="IPR032675">
    <property type="entry name" value="LRR_dom_sf"/>
</dbReference>
<evidence type="ECO:0000313" key="1">
    <source>
        <dbReference type="EMBL" id="ROT83129.1"/>
    </source>
</evidence>